<organism evidence="1 2">
    <name type="scientific">Tritrichomonas musculus</name>
    <dbReference type="NCBI Taxonomy" id="1915356"/>
    <lineage>
        <taxon>Eukaryota</taxon>
        <taxon>Metamonada</taxon>
        <taxon>Parabasalia</taxon>
        <taxon>Tritrichomonadida</taxon>
        <taxon>Tritrichomonadidae</taxon>
        <taxon>Tritrichomonas</taxon>
    </lineage>
</organism>
<keyword evidence="2" id="KW-1185">Reference proteome</keyword>
<sequence length="208" mass="24274">MISNKKEIVILYVKNKGINSSPISKQTKNIREKTNERIRALGNKYYVIKSLFEQSSLKRDAIFSFGKQLENEYKTIKKGIYLQNQSKRMKESLYCWYAENFYEEITQPNSFLLKRIIENSRIISALTTKTNPLLLIQKQNRSSDKKIQNNTQNTQIVEDLQNNTTNATKINQEVDSFSFSNITNDSIGDEKVLNMENENFDFGKLLNF</sequence>
<proteinExistence type="predicted"/>
<accession>A0ABR2KDJ8</accession>
<name>A0ABR2KDJ8_9EUKA</name>
<reference evidence="1 2" key="1">
    <citation type="submission" date="2024-04" db="EMBL/GenBank/DDBJ databases">
        <title>Tritrichomonas musculus Genome.</title>
        <authorList>
            <person name="Alves-Ferreira E."/>
            <person name="Grigg M."/>
            <person name="Lorenzi H."/>
            <person name="Galac M."/>
        </authorList>
    </citation>
    <scope>NUCLEOTIDE SEQUENCE [LARGE SCALE GENOMIC DNA]</scope>
    <source>
        <strain evidence="1 2">EAF2021</strain>
    </source>
</reference>
<dbReference type="Proteomes" id="UP001470230">
    <property type="component" value="Unassembled WGS sequence"/>
</dbReference>
<gene>
    <name evidence="1" type="ORF">M9Y10_033571</name>
</gene>
<evidence type="ECO:0000313" key="1">
    <source>
        <dbReference type="EMBL" id="KAK8888831.1"/>
    </source>
</evidence>
<protein>
    <submittedName>
        <fullName evidence="1">Uncharacterized protein</fullName>
    </submittedName>
</protein>
<dbReference type="EMBL" id="JAPFFF010000005">
    <property type="protein sequence ID" value="KAK8888831.1"/>
    <property type="molecule type" value="Genomic_DNA"/>
</dbReference>
<comment type="caution">
    <text evidence="1">The sequence shown here is derived from an EMBL/GenBank/DDBJ whole genome shotgun (WGS) entry which is preliminary data.</text>
</comment>
<evidence type="ECO:0000313" key="2">
    <source>
        <dbReference type="Proteomes" id="UP001470230"/>
    </source>
</evidence>